<evidence type="ECO:0000256" key="4">
    <source>
        <dbReference type="SAM" id="MobiDB-lite"/>
    </source>
</evidence>
<dbReference type="EMBL" id="GG745330">
    <property type="protein sequence ID" value="KNE56719.1"/>
    <property type="molecule type" value="Genomic_DNA"/>
</dbReference>
<dbReference type="InterPro" id="IPR011992">
    <property type="entry name" value="EF-hand-dom_pair"/>
</dbReference>
<keyword evidence="6" id="KW-1185">Reference proteome</keyword>
<reference evidence="5 6" key="1">
    <citation type="submission" date="2009-11" db="EMBL/GenBank/DDBJ databases">
        <title>Annotation of Allomyces macrogynus ATCC 38327.</title>
        <authorList>
            <consortium name="The Broad Institute Genome Sequencing Platform"/>
            <person name="Russ C."/>
            <person name="Cuomo C."/>
            <person name="Burger G."/>
            <person name="Gray M.W."/>
            <person name="Holland P.W.H."/>
            <person name="King N."/>
            <person name="Lang F.B.F."/>
            <person name="Roger A.J."/>
            <person name="Ruiz-Trillo I."/>
            <person name="Young S.K."/>
            <person name="Zeng Q."/>
            <person name="Gargeya S."/>
            <person name="Fitzgerald M."/>
            <person name="Haas B."/>
            <person name="Abouelleil A."/>
            <person name="Alvarado L."/>
            <person name="Arachchi H.M."/>
            <person name="Berlin A."/>
            <person name="Chapman S.B."/>
            <person name="Gearin G."/>
            <person name="Goldberg J."/>
            <person name="Griggs A."/>
            <person name="Gujja S."/>
            <person name="Hansen M."/>
            <person name="Heiman D."/>
            <person name="Howarth C."/>
            <person name="Larimer J."/>
            <person name="Lui A."/>
            <person name="MacDonald P.J.P."/>
            <person name="McCowen C."/>
            <person name="Montmayeur A."/>
            <person name="Murphy C."/>
            <person name="Neiman D."/>
            <person name="Pearson M."/>
            <person name="Priest M."/>
            <person name="Roberts A."/>
            <person name="Saif S."/>
            <person name="Shea T."/>
            <person name="Sisk P."/>
            <person name="Stolte C."/>
            <person name="Sykes S."/>
            <person name="Wortman J."/>
            <person name="Nusbaum C."/>
            <person name="Birren B."/>
        </authorList>
    </citation>
    <scope>NUCLEOTIDE SEQUENCE [LARGE SCALE GENOMIC DNA]</scope>
    <source>
        <strain evidence="5 6">ATCC 38327</strain>
    </source>
</reference>
<organism evidence="5 6">
    <name type="scientific">Allomyces macrogynus (strain ATCC 38327)</name>
    <name type="common">Allomyces javanicus var. macrogynus</name>
    <dbReference type="NCBI Taxonomy" id="578462"/>
    <lineage>
        <taxon>Eukaryota</taxon>
        <taxon>Fungi</taxon>
        <taxon>Fungi incertae sedis</taxon>
        <taxon>Blastocladiomycota</taxon>
        <taxon>Blastocladiomycetes</taxon>
        <taxon>Blastocladiales</taxon>
        <taxon>Blastocladiaceae</taxon>
        <taxon>Allomyces</taxon>
    </lineage>
</organism>
<dbReference type="Gene3D" id="1.10.238.10">
    <property type="entry name" value="EF-hand"/>
    <property type="match status" value="2"/>
</dbReference>
<keyword evidence="1" id="KW-0479">Metal-binding</keyword>
<feature type="non-terminal residue" evidence="5">
    <location>
        <position position="623"/>
    </location>
</feature>
<dbReference type="PANTHER" id="PTHR34524">
    <property type="entry name" value="CALCYPHOSIN"/>
    <property type="match status" value="1"/>
</dbReference>
<dbReference type="GO" id="GO:0046872">
    <property type="term" value="F:metal ion binding"/>
    <property type="evidence" value="ECO:0007669"/>
    <property type="project" value="UniProtKB-KW"/>
</dbReference>
<dbReference type="eggNOG" id="KOG0032">
    <property type="taxonomic scope" value="Eukaryota"/>
</dbReference>
<keyword evidence="3" id="KW-0106">Calcium</keyword>
<dbReference type="Proteomes" id="UP000054350">
    <property type="component" value="Unassembled WGS sequence"/>
</dbReference>
<feature type="region of interest" description="Disordered" evidence="4">
    <location>
        <begin position="1"/>
        <end position="42"/>
    </location>
</feature>
<name>A0A0L0S2X1_ALLM3</name>
<evidence type="ECO:0000256" key="3">
    <source>
        <dbReference type="ARBA" id="ARBA00022837"/>
    </source>
</evidence>
<dbReference type="STRING" id="578462.A0A0L0S2X1"/>
<evidence type="ECO:0000313" key="5">
    <source>
        <dbReference type="EMBL" id="KNE56719.1"/>
    </source>
</evidence>
<feature type="compositionally biased region" description="Low complexity" evidence="4">
    <location>
        <begin position="9"/>
        <end position="26"/>
    </location>
</feature>
<keyword evidence="2" id="KW-0677">Repeat</keyword>
<dbReference type="VEuPathDB" id="FungiDB:AMAG_02498"/>
<evidence type="ECO:0008006" key="7">
    <source>
        <dbReference type="Google" id="ProtNLM"/>
    </source>
</evidence>
<evidence type="ECO:0000256" key="2">
    <source>
        <dbReference type="ARBA" id="ARBA00022737"/>
    </source>
</evidence>
<dbReference type="InterPro" id="IPR051581">
    <property type="entry name" value="Ca-bind"/>
</dbReference>
<protein>
    <recommendedName>
        <fullName evidence="7">EF-hand domain-containing protein</fullName>
    </recommendedName>
</protein>
<dbReference type="SUPFAM" id="SSF47473">
    <property type="entry name" value="EF-hand"/>
    <property type="match status" value="1"/>
</dbReference>
<dbReference type="PANTHER" id="PTHR34524:SF6">
    <property type="entry name" value="CALCYPHOSINE LIKE"/>
    <property type="match status" value="1"/>
</dbReference>
<feature type="region of interest" description="Disordered" evidence="4">
    <location>
        <begin position="358"/>
        <end position="416"/>
    </location>
</feature>
<dbReference type="AlphaFoldDB" id="A0A0L0S2X1"/>
<feature type="compositionally biased region" description="Polar residues" evidence="4">
    <location>
        <begin position="371"/>
        <end position="389"/>
    </location>
</feature>
<accession>A0A0L0S2X1</accession>
<gene>
    <name evidence="5" type="ORF">AMAG_02498</name>
</gene>
<dbReference type="OrthoDB" id="5573365at2759"/>
<evidence type="ECO:0000313" key="6">
    <source>
        <dbReference type="Proteomes" id="UP000054350"/>
    </source>
</evidence>
<proteinExistence type="predicted"/>
<evidence type="ECO:0000256" key="1">
    <source>
        <dbReference type="ARBA" id="ARBA00022723"/>
    </source>
</evidence>
<sequence length="623" mass="67634">MLGAGNYGSSTSSRTTRGRTPVTTSTAARSTRPPGSASAAWAARNPVGSPYAVDTRLLGRQASSTRAHSPAAVTKPTATAWTAAPLADADSIADPYVAYTHKVAEVRERLLTLLAARGITGVFALVRHLHAAAYYGDLSLAKWEQVLGDHRLALSRPESALIFNELDERRRNLVPVTRVVDFLRSPLDRRTVSILDKVFDAFPMVQARVRASDVRRRFNAENHPDVVSGRRNAVDVLVEFLSSFELDLEVTRRDWHQYYQLVRIAADSDRELDQWILGAWTESTDAVDGHVRMHSTATDTELDAAAALANDRLAASSRQYDITTRVMSPLADRLDGMRLTDGDRNLAPLARAVTPVIDTRPTAAHRERTNPLGSHETTPALTPSSSSYTLPKPWDRDDVPRPTPRGRRTGAAAAPAGTTASLLGGLGLAHRPVSPAAPAAHPTTTAATYDPATTFSFASPVSLGVRDGHAVRTTAAIHHSSSLHLVRSYISAPGSTVSRPLPLLRRVLQRACPDGRVPRTTFVQALADVVHCPPEVADGLWCELAEPGAVEIDLNELVRMLRTREPSERRIKIVDQAFRRLDPLGEGIVSREVLRRAYHAVVPNSSRTKAATASGSEDIAAYF</sequence>
<reference evidence="6" key="2">
    <citation type="submission" date="2009-11" db="EMBL/GenBank/DDBJ databases">
        <title>The Genome Sequence of Allomyces macrogynus strain ATCC 38327.</title>
        <authorList>
            <consortium name="The Broad Institute Genome Sequencing Platform"/>
            <person name="Russ C."/>
            <person name="Cuomo C."/>
            <person name="Shea T."/>
            <person name="Young S.K."/>
            <person name="Zeng Q."/>
            <person name="Koehrsen M."/>
            <person name="Haas B."/>
            <person name="Borodovsky M."/>
            <person name="Guigo R."/>
            <person name="Alvarado L."/>
            <person name="Berlin A."/>
            <person name="Borenstein D."/>
            <person name="Chen Z."/>
            <person name="Engels R."/>
            <person name="Freedman E."/>
            <person name="Gellesch M."/>
            <person name="Goldberg J."/>
            <person name="Griggs A."/>
            <person name="Gujja S."/>
            <person name="Heiman D."/>
            <person name="Hepburn T."/>
            <person name="Howarth C."/>
            <person name="Jen D."/>
            <person name="Larson L."/>
            <person name="Lewis B."/>
            <person name="Mehta T."/>
            <person name="Park D."/>
            <person name="Pearson M."/>
            <person name="Roberts A."/>
            <person name="Saif S."/>
            <person name="Shenoy N."/>
            <person name="Sisk P."/>
            <person name="Stolte C."/>
            <person name="Sykes S."/>
            <person name="Walk T."/>
            <person name="White J."/>
            <person name="Yandava C."/>
            <person name="Burger G."/>
            <person name="Gray M.W."/>
            <person name="Holland P.W.H."/>
            <person name="King N."/>
            <person name="Lang F.B.F."/>
            <person name="Roger A.J."/>
            <person name="Ruiz-Trillo I."/>
            <person name="Lander E."/>
            <person name="Nusbaum C."/>
        </authorList>
    </citation>
    <scope>NUCLEOTIDE SEQUENCE [LARGE SCALE GENOMIC DNA]</scope>
    <source>
        <strain evidence="6">ATCC 38327</strain>
    </source>
</reference>